<organism evidence="2 3">
    <name type="scientific">Nemorincola caseinilytica</name>
    <dbReference type="NCBI Taxonomy" id="2054315"/>
    <lineage>
        <taxon>Bacteria</taxon>
        <taxon>Pseudomonadati</taxon>
        <taxon>Bacteroidota</taxon>
        <taxon>Chitinophagia</taxon>
        <taxon>Chitinophagales</taxon>
        <taxon>Chitinophagaceae</taxon>
        <taxon>Nemorincola</taxon>
    </lineage>
</organism>
<keyword evidence="3" id="KW-1185">Reference proteome</keyword>
<sequence>MNRERSYIFLLLASVAGIAWVVANVAAPHAMGSVIVCPFRAATGLPCPACGSTHAVIKVFSLNWQGALYDNPVGFILAAGLIILPVWLLYDVVKKKSTFYDRYIQAEAFVCRRWVALPLVALVTANWIWNIYKHTL</sequence>
<protein>
    <recommendedName>
        <fullName evidence="4">DUF2752 domain-containing protein</fullName>
    </recommendedName>
</protein>
<evidence type="ECO:0000313" key="2">
    <source>
        <dbReference type="EMBL" id="GAA4467241.1"/>
    </source>
</evidence>
<dbReference type="InterPro" id="IPR021215">
    <property type="entry name" value="DUF2752"/>
</dbReference>
<feature type="transmembrane region" description="Helical" evidence="1">
    <location>
        <begin position="7"/>
        <end position="26"/>
    </location>
</feature>
<gene>
    <name evidence="2" type="ORF">GCM10023093_22760</name>
</gene>
<keyword evidence="1" id="KW-0812">Transmembrane</keyword>
<name>A0ABP8NH13_9BACT</name>
<evidence type="ECO:0008006" key="4">
    <source>
        <dbReference type="Google" id="ProtNLM"/>
    </source>
</evidence>
<dbReference type="EMBL" id="BAABFA010000015">
    <property type="protein sequence ID" value="GAA4467241.1"/>
    <property type="molecule type" value="Genomic_DNA"/>
</dbReference>
<keyword evidence="1" id="KW-1133">Transmembrane helix</keyword>
<proteinExistence type="predicted"/>
<feature type="transmembrane region" description="Helical" evidence="1">
    <location>
        <begin position="114"/>
        <end position="132"/>
    </location>
</feature>
<dbReference type="RefSeq" id="WP_345083270.1">
    <property type="nucleotide sequence ID" value="NZ_BAABFA010000015.1"/>
</dbReference>
<feature type="transmembrane region" description="Helical" evidence="1">
    <location>
        <begin position="73"/>
        <end position="93"/>
    </location>
</feature>
<accession>A0ABP8NH13</accession>
<evidence type="ECO:0000256" key="1">
    <source>
        <dbReference type="SAM" id="Phobius"/>
    </source>
</evidence>
<keyword evidence="1" id="KW-0472">Membrane</keyword>
<reference evidence="3" key="1">
    <citation type="journal article" date="2019" name="Int. J. Syst. Evol. Microbiol.">
        <title>The Global Catalogue of Microorganisms (GCM) 10K type strain sequencing project: providing services to taxonomists for standard genome sequencing and annotation.</title>
        <authorList>
            <consortium name="The Broad Institute Genomics Platform"/>
            <consortium name="The Broad Institute Genome Sequencing Center for Infectious Disease"/>
            <person name="Wu L."/>
            <person name="Ma J."/>
        </authorList>
    </citation>
    <scope>NUCLEOTIDE SEQUENCE [LARGE SCALE GENOMIC DNA]</scope>
    <source>
        <strain evidence="3">JCM 32105</strain>
    </source>
</reference>
<dbReference type="Pfam" id="PF10825">
    <property type="entry name" value="DUF2752"/>
    <property type="match status" value="1"/>
</dbReference>
<comment type="caution">
    <text evidence="2">The sequence shown here is derived from an EMBL/GenBank/DDBJ whole genome shotgun (WGS) entry which is preliminary data.</text>
</comment>
<evidence type="ECO:0000313" key="3">
    <source>
        <dbReference type="Proteomes" id="UP001500067"/>
    </source>
</evidence>
<dbReference type="Proteomes" id="UP001500067">
    <property type="component" value="Unassembled WGS sequence"/>
</dbReference>